<evidence type="ECO:0000259" key="13">
    <source>
        <dbReference type="Pfam" id="PF02768"/>
    </source>
</evidence>
<comment type="subcellular location">
    <subcellularLocation>
        <location evidence="1 10">Cytoplasm</location>
    </subcellularLocation>
</comment>
<dbReference type="InterPro" id="IPR022637">
    <property type="entry name" value="DNA_polIII_beta_cen"/>
</dbReference>
<organism evidence="14 15">
    <name type="scientific">Aeromicrobium choanae</name>
    <dbReference type="NCBI Taxonomy" id="1736691"/>
    <lineage>
        <taxon>Bacteria</taxon>
        <taxon>Bacillati</taxon>
        <taxon>Actinomycetota</taxon>
        <taxon>Actinomycetes</taxon>
        <taxon>Propionibacteriales</taxon>
        <taxon>Nocardioidaceae</taxon>
        <taxon>Aeromicrobium</taxon>
    </lineage>
</organism>
<dbReference type="GO" id="GO:0003887">
    <property type="term" value="F:DNA-directed DNA polymerase activity"/>
    <property type="evidence" value="ECO:0007669"/>
    <property type="project" value="UniProtKB-UniRule"/>
</dbReference>
<dbReference type="GO" id="GO:0003677">
    <property type="term" value="F:DNA binding"/>
    <property type="evidence" value="ECO:0007669"/>
    <property type="project" value="UniProtKB-UniRule"/>
</dbReference>
<comment type="subunit">
    <text evidence="10">Forms a ring-shaped head-to-tail homodimer around DNA.</text>
</comment>
<evidence type="ECO:0000259" key="11">
    <source>
        <dbReference type="Pfam" id="PF00712"/>
    </source>
</evidence>
<dbReference type="InterPro" id="IPR001001">
    <property type="entry name" value="DNA_polIII_beta"/>
</dbReference>
<name>A0A1T4YZR6_9ACTN</name>
<dbReference type="SMART" id="SM00480">
    <property type="entry name" value="POL3Bc"/>
    <property type="match status" value="1"/>
</dbReference>
<evidence type="ECO:0000256" key="10">
    <source>
        <dbReference type="PIRNR" id="PIRNR000804"/>
    </source>
</evidence>
<evidence type="ECO:0000313" key="14">
    <source>
        <dbReference type="EMBL" id="SKB07048.1"/>
    </source>
</evidence>
<dbReference type="FunFam" id="3.10.150.10:FF:000001">
    <property type="entry name" value="Beta sliding clamp"/>
    <property type="match status" value="1"/>
</dbReference>
<dbReference type="NCBIfam" id="TIGR00663">
    <property type="entry name" value="dnan"/>
    <property type="match status" value="1"/>
</dbReference>
<evidence type="ECO:0000313" key="15">
    <source>
        <dbReference type="Proteomes" id="UP000191040"/>
    </source>
</evidence>
<dbReference type="Gene3D" id="3.10.150.10">
    <property type="entry name" value="DNA Polymerase III, subunit A, domain 2"/>
    <property type="match status" value="3"/>
</dbReference>
<dbReference type="SUPFAM" id="SSF55979">
    <property type="entry name" value="DNA clamp"/>
    <property type="match status" value="3"/>
</dbReference>
<keyword evidence="15" id="KW-1185">Reference proteome</keyword>
<feature type="domain" description="DNA polymerase III beta sliding clamp N-terminal" evidence="11">
    <location>
        <begin position="1"/>
        <end position="119"/>
    </location>
</feature>
<dbReference type="PIRSF" id="PIRSF000804">
    <property type="entry name" value="DNA_pol_III_b"/>
    <property type="match status" value="1"/>
</dbReference>
<dbReference type="AlphaFoldDB" id="A0A1T4YZR6"/>
<evidence type="ECO:0000256" key="9">
    <source>
        <dbReference type="ARBA" id="ARBA00023125"/>
    </source>
</evidence>
<dbReference type="Pfam" id="PF02768">
    <property type="entry name" value="DNA_pol3_beta_3"/>
    <property type="match status" value="1"/>
</dbReference>
<dbReference type="Proteomes" id="UP000191040">
    <property type="component" value="Chromosome I"/>
</dbReference>
<keyword evidence="6 10" id="KW-0548">Nucleotidyltransferase</keyword>
<comment type="function">
    <text evidence="10">Confers DNA tethering and processivity to DNA polymerases and other proteins. Acts as a clamp, forming a ring around DNA (a reaction catalyzed by the clamp-loading complex) which diffuses in an ATP-independent manner freely and bidirectionally along dsDNA. Initially characterized for its ability to contact the catalytic subunit of DNA polymerase III (Pol III), a complex, multichain enzyme responsible for most of the replicative synthesis in bacteria; Pol III exhibits 3'-5' exonuclease proofreading activity. The beta chain is required for initiation of replication as well as for processivity of DNA replication.</text>
</comment>
<gene>
    <name evidence="14" type="ORF">SAMN06295964_1552</name>
</gene>
<keyword evidence="9" id="KW-0238">DNA-binding</keyword>
<keyword evidence="4 10" id="KW-0963">Cytoplasm</keyword>
<dbReference type="GO" id="GO:0009360">
    <property type="term" value="C:DNA polymerase III complex"/>
    <property type="evidence" value="ECO:0007669"/>
    <property type="project" value="InterPro"/>
</dbReference>
<keyword evidence="8 10" id="KW-0239">DNA-directed DNA polymerase</keyword>
<sequence length="381" mass="40341">MKFRIDRDTLADAVGWTARSLPTRPSVPVLTGLLLETVGDELHLSGFDYDTSTRATLPAEVSDEGKALVSGRLLAEIVRSLPAGKPVDVAHDGTKVQVTCGSSRFSLQTMPVDEYPQLPAMPTSSGTVKADDFATAVGQASAAASRDEMLPLLTGIRLELEGSTISLMATDRFRASLRDLAWYPEASDISARALVPARVLSDTAKALTAGGDITIAVSTSENGDGLIGFEGTVGGGVRRTTTRLLEGDFPRVRQLFTAQAETVAYVGTQTLVDAVKRVALVAERNTPVRLSFSEGQVLLEAGSGDEAQASESVEATIEGNDISIGFNPNYMLEGLSVMTEPVVHLSFTQHTKPAAMSGVAEVGADPDGAFRYLIMPVRLQN</sequence>
<evidence type="ECO:0000259" key="12">
    <source>
        <dbReference type="Pfam" id="PF02767"/>
    </source>
</evidence>
<dbReference type="CDD" id="cd00140">
    <property type="entry name" value="beta_clamp"/>
    <property type="match status" value="1"/>
</dbReference>
<dbReference type="InterPro" id="IPR046938">
    <property type="entry name" value="DNA_clamp_sf"/>
</dbReference>
<proteinExistence type="inferred from homology"/>
<dbReference type="Pfam" id="PF00712">
    <property type="entry name" value="DNA_pol3_beta"/>
    <property type="match status" value="1"/>
</dbReference>
<evidence type="ECO:0000256" key="8">
    <source>
        <dbReference type="ARBA" id="ARBA00022932"/>
    </source>
</evidence>
<evidence type="ECO:0000256" key="2">
    <source>
        <dbReference type="ARBA" id="ARBA00010752"/>
    </source>
</evidence>
<evidence type="ECO:0000256" key="6">
    <source>
        <dbReference type="ARBA" id="ARBA00022695"/>
    </source>
</evidence>
<keyword evidence="5 10" id="KW-0808">Transferase</keyword>
<dbReference type="GO" id="GO:0006271">
    <property type="term" value="P:DNA strand elongation involved in DNA replication"/>
    <property type="evidence" value="ECO:0007669"/>
    <property type="project" value="TreeGrafter"/>
</dbReference>
<evidence type="ECO:0000256" key="3">
    <source>
        <dbReference type="ARBA" id="ARBA00021035"/>
    </source>
</evidence>
<dbReference type="GO" id="GO:0042802">
    <property type="term" value="F:identical protein binding"/>
    <property type="evidence" value="ECO:0007669"/>
    <property type="project" value="UniProtKB-ARBA"/>
</dbReference>
<dbReference type="PANTHER" id="PTHR30478">
    <property type="entry name" value="DNA POLYMERASE III SUBUNIT BETA"/>
    <property type="match status" value="1"/>
</dbReference>
<feature type="domain" description="DNA polymerase III beta sliding clamp central" evidence="12">
    <location>
        <begin position="128"/>
        <end position="250"/>
    </location>
</feature>
<evidence type="ECO:0000256" key="7">
    <source>
        <dbReference type="ARBA" id="ARBA00022705"/>
    </source>
</evidence>
<evidence type="ECO:0000256" key="4">
    <source>
        <dbReference type="ARBA" id="ARBA00022490"/>
    </source>
</evidence>
<dbReference type="GO" id="GO:0008408">
    <property type="term" value="F:3'-5' exonuclease activity"/>
    <property type="evidence" value="ECO:0007669"/>
    <property type="project" value="InterPro"/>
</dbReference>
<dbReference type="EMBL" id="LT796768">
    <property type="protein sequence ID" value="SKB07048.1"/>
    <property type="molecule type" value="Genomic_DNA"/>
</dbReference>
<evidence type="ECO:0000256" key="5">
    <source>
        <dbReference type="ARBA" id="ARBA00022679"/>
    </source>
</evidence>
<accession>A0A1T4YZR6</accession>
<keyword evidence="7 10" id="KW-0235">DNA replication</keyword>
<dbReference type="PANTHER" id="PTHR30478:SF0">
    <property type="entry name" value="BETA SLIDING CLAMP"/>
    <property type="match status" value="1"/>
</dbReference>
<dbReference type="InterPro" id="IPR022634">
    <property type="entry name" value="DNA_polIII_beta_N"/>
</dbReference>
<dbReference type="STRING" id="1736691.SAMN06295964_1552"/>
<dbReference type="FunFam" id="3.10.150.10:FF:000005">
    <property type="entry name" value="Beta sliding clamp"/>
    <property type="match status" value="1"/>
</dbReference>
<reference evidence="15" key="1">
    <citation type="submission" date="2017-02" db="EMBL/GenBank/DDBJ databases">
        <authorList>
            <person name="Varghese N."/>
            <person name="Submissions S."/>
        </authorList>
    </citation>
    <scope>NUCLEOTIDE SEQUENCE [LARGE SCALE GENOMIC DNA]</scope>
    <source>
        <strain evidence="15">9H-4</strain>
    </source>
</reference>
<dbReference type="RefSeq" id="WP_078699617.1">
    <property type="nucleotide sequence ID" value="NZ_LT796768.1"/>
</dbReference>
<feature type="domain" description="DNA polymerase III beta sliding clamp C-terminal" evidence="13">
    <location>
        <begin position="254"/>
        <end position="377"/>
    </location>
</feature>
<comment type="similarity">
    <text evidence="2 10">Belongs to the beta sliding clamp family.</text>
</comment>
<dbReference type="OrthoDB" id="468978at2"/>
<evidence type="ECO:0000256" key="1">
    <source>
        <dbReference type="ARBA" id="ARBA00004496"/>
    </source>
</evidence>
<dbReference type="InterPro" id="IPR022635">
    <property type="entry name" value="DNA_polIII_beta_C"/>
</dbReference>
<dbReference type="GO" id="GO:0005737">
    <property type="term" value="C:cytoplasm"/>
    <property type="evidence" value="ECO:0007669"/>
    <property type="project" value="UniProtKB-SubCell"/>
</dbReference>
<protein>
    <recommendedName>
        <fullName evidence="3 10">Beta sliding clamp</fullName>
    </recommendedName>
</protein>
<dbReference type="Pfam" id="PF02767">
    <property type="entry name" value="DNA_pol3_beta_2"/>
    <property type="match status" value="1"/>
</dbReference>